<sequence length="328" mass="36901">MGWTVFRYLADISHLASICILIWAIHRNKSAEGVSLLTQGLYGLVFVARYLDILKPSSWAFGYGASLWNILFKLFYLSSSFYLVFIMMKVFPRTRETERAWKLGIYSVAGSLVLAPIAIAVLEGGFPPAWFLELCWSFSIILESVCVLPQLLLLRQTTVPTVIDSYYLAALGSYRAFYIVNWLVRGFSNPPSWDPIALVFGLVQTAFYVDFAWVYYSRQRVKLRNGGVVDSEDLRKSWLVNRVLNLRGVRGSSDEEQGLREDAEGDENRASNNRWGARGVSIAADDTLDHHQAHGDIQDPDDFAGVLGDEGSDEDDHDLSSPRHQTTA</sequence>
<evidence type="ECO:0000256" key="1">
    <source>
        <dbReference type="ARBA" id="ARBA00004477"/>
    </source>
</evidence>
<feature type="transmembrane region" description="Helical" evidence="12">
    <location>
        <begin position="6"/>
        <end position="26"/>
    </location>
</feature>
<comment type="similarity">
    <text evidence="2">Belongs to the ERD2 family.</text>
</comment>
<name>A0AAD6D2L0_9EURO</name>
<evidence type="ECO:0000313" key="13">
    <source>
        <dbReference type="EMBL" id="KAJ5552374.1"/>
    </source>
</evidence>
<dbReference type="PANTHER" id="PTHR10585">
    <property type="entry name" value="ER LUMEN PROTEIN RETAINING RECEPTOR"/>
    <property type="match status" value="1"/>
</dbReference>
<evidence type="ECO:0000256" key="7">
    <source>
        <dbReference type="ARBA" id="ARBA00022927"/>
    </source>
</evidence>
<dbReference type="PRINTS" id="PR00660">
    <property type="entry name" value="ERLUMENR"/>
</dbReference>
<evidence type="ECO:0000256" key="9">
    <source>
        <dbReference type="ARBA" id="ARBA00023136"/>
    </source>
</evidence>
<dbReference type="AlphaFoldDB" id="A0AAD6D2L0"/>
<evidence type="ECO:0000256" key="3">
    <source>
        <dbReference type="ARBA" id="ARBA00022448"/>
    </source>
</evidence>
<keyword evidence="9 12" id="KW-0472">Membrane</keyword>
<accession>A0AAD6D2L0</accession>
<proteinExistence type="inferred from homology"/>
<keyword evidence="7" id="KW-0653">Protein transport</keyword>
<keyword evidence="3" id="KW-0813">Transport</keyword>
<reference evidence="13 14" key="1">
    <citation type="journal article" date="2023" name="IMA Fungus">
        <title>Comparative genomic study of the Penicillium genus elucidates a diverse pangenome and 15 lateral gene transfer events.</title>
        <authorList>
            <person name="Petersen C."/>
            <person name="Sorensen T."/>
            <person name="Nielsen M.R."/>
            <person name="Sondergaard T.E."/>
            <person name="Sorensen J.L."/>
            <person name="Fitzpatrick D.A."/>
            <person name="Frisvad J.C."/>
            <person name="Nielsen K.L."/>
        </authorList>
    </citation>
    <scope>NUCLEOTIDE SEQUENCE [LARGE SCALE GENOMIC DNA]</scope>
    <source>
        <strain evidence="13 14">IBT 35679</strain>
    </source>
</reference>
<evidence type="ECO:0000256" key="11">
    <source>
        <dbReference type="SAM" id="MobiDB-lite"/>
    </source>
</evidence>
<dbReference type="EMBL" id="JAQIZZ010000002">
    <property type="protein sequence ID" value="KAJ5552374.1"/>
    <property type="molecule type" value="Genomic_DNA"/>
</dbReference>
<feature type="compositionally biased region" description="Basic and acidic residues" evidence="11">
    <location>
        <begin position="257"/>
        <end position="269"/>
    </location>
</feature>
<feature type="transmembrane region" description="Helical" evidence="12">
    <location>
        <begin position="71"/>
        <end position="91"/>
    </location>
</feature>
<feature type="region of interest" description="Disordered" evidence="11">
    <location>
        <begin position="254"/>
        <end position="328"/>
    </location>
</feature>
<feature type="transmembrane region" description="Helical" evidence="12">
    <location>
        <begin position="166"/>
        <end position="184"/>
    </location>
</feature>
<evidence type="ECO:0000256" key="10">
    <source>
        <dbReference type="ARBA" id="ARBA00023170"/>
    </source>
</evidence>
<keyword evidence="10" id="KW-0675">Receptor</keyword>
<evidence type="ECO:0000313" key="14">
    <source>
        <dbReference type="Proteomes" id="UP001220324"/>
    </source>
</evidence>
<evidence type="ECO:0000256" key="4">
    <source>
        <dbReference type="ARBA" id="ARBA00022692"/>
    </source>
</evidence>
<feature type="compositionally biased region" description="Basic and acidic residues" evidence="11">
    <location>
        <begin position="287"/>
        <end position="297"/>
    </location>
</feature>
<dbReference type="InterPro" id="IPR000133">
    <property type="entry name" value="ER_ret_rcpt"/>
</dbReference>
<keyword evidence="14" id="KW-1185">Reference proteome</keyword>
<keyword evidence="8 12" id="KW-1133">Transmembrane helix</keyword>
<evidence type="ECO:0000256" key="8">
    <source>
        <dbReference type="ARBA" id="ARBA00022989"/>
    </source>
</evidence>
<keyword evidence="4 12" id="KW-0812">Transmembrane</keyword>
<dbReference type="Proteomes" id="UP001220324">
    <property type="component" value="Unassembled WGS sequence"/>
</dbReference>
<protein>
    <recommendedName>
        <fullName evidence="15">ER lumen protein-retaining receptor</fullName>
    </recommendedName>
</protein>
<evidence type="ECO:0000256" key="6">
    <source>
        <dbReference type="ARBA" id="ARBA00022892"/>
    </source>
</evidence>
<dbReference type="GO" id="GO:0005789">
    <property type="term" value="C:endoplasmic reticulum membrane"/>
    <property type="evidence" value="ECO:0007669"/>
    <property type="project" value="UniProtKB-SubCell"/>
</dbReference>
<dbReference type="GO" id="GO:0016192">
    <property type="term" value="P:vesicle-mediated transport"/>
    <property type="evidence" value="ECO:0007669"/>
    <property type="project" value="UniProtKB-KW"/>
</dbReference>
<comment type="caution">
    <text evidence="13">The sequence shown here is derived from an EMBL/GenBank/DDBJ whole genome shotgun (WGS) entry which is preliminary data.</text>
</comment>
<dbReference type="GO" id="GO:0006621">
    <property type="term" value="P:protein retention in ER lumen"/>
    <property type="evidence" value="ECO:0007669"/>
    <property type="project" value="InterPro"/>
</dbReference>
<evidence type="ECO:0008006" key="15">
    <source>
        <dbReference type="Google" id="ProtNLM"/>
    </source>
</evidence>
<evidence type="ECO:0000256" key="5">
    <source>
        <dbReference type="ARBA" id="ARBA00022824"/>
    </source>
</evidence>
<feature type="transmembrane region" description="Helical" evidence="12">
    <location>
        <begin position="128"/>
        <end position="154"/>
    </location>
</feature>
<keyword evidence="6" id="KW-0931">ER-Golgi transport</keyword>
<feature type="transmembrane region" description="Helical" evidence="12">
    <location>
        <begin position="196"/>
        <end position="216"/>
    </location>
</feature>
<dbReference type="GO" id="GO:0015031">
    <property type="term" value="P:protein transport"/>
    <property type="evidence" value="ECO:0007669"/>
    <property type="project" value="UniProtKB-KW"/>
</dbReference>
<gene>
    <name evidence="13" type="ORF">N7494_001752</name>
</gene>
<comment type="subcellular location">
    <subcellularLocation>
        <location evidence="1">Endoplasmic reticulum membrane</location>
        <topology evidence="1">Multi-pass membrane protein</topology>
    </subcellularLocation>
</comment>
<dbReference type="GO" id="GO:0046923">
    <property type="term" value="F:ER retention sequence binding"/>
    <property type="evidence" value="ECO:0007669"/>
    <property type="project" value="InterPro"/>
</dbReference>
<feature type="transmembrane region" description="Helical" evidence="12">
    <location>
        <begin position="103"/>
        <end position="122"/>
    </location>
</feature>
<evidence type="ECO:0000256" key="12">
    <source>
        <dbReference type="SAM" id="Phobius"/>
    </source>
</evidence>
<organism evidence="13 14">
    <name type="scientific">Penicillium frequentans</name>
    <dbReference type="NCBI Taxonomy" id="3151616"/>
    <lineage>
        <taxon>Eukaryota</taxon>
        <taxon>Fungi</taxon>
        <taxon>Dikarya</taxon>
        <taxon>Ascomycota</taxon>
        <taxon>Pezizomycotina</taxon>
        <taxon>Eurotiomycetes</taxon>
        <taxon>Eurotiomycetidae</taxon>
        <taxon>Eurotiales</taxon>
        <taxon>Aspergillaceae</taxon>
        <taxon>Penicillium</taxon>
    </lineage>
</organism>
<keyword evidence="5" id="KW-0256">Endoplasmic reticulum</keyword>
<dbReference type="Pfam" id="PF00810">
    <property type="entry name" value="ER_lumen_recept"/>
    <property type="match status" value="1"/>
</dbReference>
<feature type="transmembrane region" description="Helical" evidence="12">
    <location>
        <begin position="33"/>
        <end position="51"/>
    </location>
</feature>
<evidence type="ECO:0000256" key="2">
    <source>
        <dbReference type="ARBA" id="ARBA00010120"/>
    </source>
</evidence>